<name>A0A1S8X452_OPIVI</name>
<reference evidence="1 2" key="1">
    <citation type="submission" date="2015-03" db="EMBL/GenBank/DDBJ databases">
        <title>Draft genome of the nematode, Opisthorchis viverrini.</title>
        <authorList>
            <person name="Mitreva M."/>
        </authorList>
    </citation>
    <scope>NUCLEOTIDE SEQUENCE [LARGE SCALE GENOMIC DNA]</scope>
    <source>
        <strain evidence="1">Khon Kaen</strain>
    </source>
</reference>
<evidence type="ECO:0000313" key="2">
    <source>
        <dbReference type="Proteomes" id="UP000243686"/>
    </source>
</evidence>
<feature type="non-terminal residue" evidence="1">
    <location>
        <position position="1"/>
    </location>
</feature>
<proteinExistence type="predicted"/>
<dbReference type="EMBL" id="KV892139">
    <property type="protein sequence ID" value="OON21421.1"/>
    <property type="molecule type" value="Genomic_DNA"/>
</dbReference>
<accession>A0A1S8X452</accession>
<dbReference type="Proteomes" id="UP000243686">
    <property type="component" value="Unassembled WGS sequence"/>
</dbReference>
<keyword evidence="2" id="KW-1185">Reference proteome</keyword>
<protein>
    <submittedName>
        <fullName evidence="1">Uncharacterized protein</fullName>
    </submittedName>
</protein>
<dbReference type="AlphaFoldDB" id="A0A1S8X452"/>
<gene>
    <name evidence="1" type="ORF">X801_02683</name>
</gene>
<evidence type="ECO:0000313" key="1">
    <source>
        <dbReference type="EMBL" id="OON21421.1"/>
    </source>
</evidence>
<feature type="non-terminal residue" evidence="1">
    <location>
        <position position="165"/>
    </location>
</feature>
<organism evidence="1 2">
    <name type="scientific">Opisthorchis viverrini</name>
    <name type="common">Southeast Asian liver fluke</name>
    <dbReference type="NCBI Taxonomy" id="6198"/>
    <lineage>
        <taxon>Eukaryota</taxon>
        <taxon>Metazoa</taxon>
        <taxon>Spiralia</taxon>
        <taxon>Lophotrochozoa</taxon>
        <taxon>Platyhelminthes</taxon>
        <taxon>Trematoda</taxon>
        <taxon>Digenea</taxon>
        <taxon>Opisthorchiida</taxon>
        <taxon>Opisthorchiata</taxon>
        <taxon>Opisthorchiidae</taxon>
        <taxon>Opisthorchis</taxon>
    </lineage>
</organism>
<sequence length="165" mass="18492">PRTQYVQKLSLAILPHTSLAPQSVAKVLVRFSEVSTSKYITVRSTALNQQFSRGLSINDENHMQYRRTRSKKEFEMIWALLNPVMVLPDGAQLVAGGRKTFELACNCKLLARFEGIKLNPKNVDTRHKKELIEQEGEADHNINLVTPLTADFDPDAGSSRKVNSG</sequence>